<dbReference type="SUPFAM" id="SSF81383">
    <property type="entry name" value="F-box domain"/>
    <property type="match status" value="1"/>
</dbReference>
<evidence type="ECO:0000259" key="2">
    <source>
        <dbReference type="Pfam" id="PF12937"/>
    </source>
</evidence>
<dbReference type="AlphaFoldDB" id="A0A9W9DSA1"/>
<feature type="compositionally biased region" description="Basic and acidic residues" evidence="1">
    <location>
        <begin position="82"/>
        <end position="99"/>
    </location>
</feature>
<organism evidence="3 4">
    <name type="scientific">Lentinula lateritia</name>
    <dbReference type="NCBI Taxonomy" id="40482"/>
    <lineage>
        <taxon>Eukaryota</taxon>
        <taxon>Fungi</taxon>
        <taxon>Dikarya</taxon>
        <taxon>Basidiomycota</taxon>
        <taxon>Agaricomycotina</taxon>
        <taxon>Agaricomycetes</taxon>
        <taxon>Agaricomycetidae</taxon>
        <taxon>Agaricales</taxon>
        <taxon>Marasmiineae</taxon>
        <taxon>Omphalotaceae</taxon>
        <taxon>Lentinula</taxon>
    </lineage>
</organism>
<protein>
    <recommendedName>
        <fullName evidence="2">F-box domain-containing protein</fullName>
    </recommendedName>
</protein>
<evidence type="ECO:0000313" key="4">
    <source>
        <dbReference type="Proteomes" id="UP001150238"/>
    </source>
</evidence>
<proteinExistence type="predicted"/>
<evidence type="ECO:0000256" key="1">
    <source>
        <dbReference type="SAM" id="MobiDB-lite"/>
    </source>
</evidence>
<sequence>MGCGRLQPLWWFFTKTSVIVNRTLNLALHAAALWRYERIRILQILHLQLALPSPEVLNITPSSTHSGDASETSTISGKRRRHDEQSKVQESGDRPEKRAKTIKRRPKKKAVRRRKVPKRFKGVRGVFALLQRLWKHLPVEIFLYEIFGYLDSRDLLHLARTCKSIRQLLMTKSSDSIWRIARANVEGGLPPLPMDLNEPQFVTSHGNATQFCGGFASELAETVKKRVACFTIYNWVLRGELFPCLQILPQEKIKVKDRDTTVINYEVALKLKDQYEALEFEEDRRAWIKQKMQERRAVDNHARSCEAWHKDHLEQRCRQLDDTRNQRLQAILTRLELIGLRRDAETILMGESDFNTPEDLGNLRSVKQAKILTDRGWAHMKSELVRLLSEHKTKRLEREHNESCQKRYRRLQQEYFEFLSHRDLREPYPGLGDIIIDPVFKAMVWDTATEEELTPESVRSTLMEHLPRIAGEWRPSKIQEILQILRNVRPSATLSDLDLAVTIFGCARCNVLMSSSQVFYHPCCYNNRIIDDVGHHRMRMLNEHYDTEQDGSWSTRSLFFNRESSRFAETILIGTGLDPSTATTGDLTRAHPVIECSGPQEDAFPGRLFMTWPAALMYNQRIGEEIFFIINRFGQETSRIRIQEPLGIFSDVICCAHCHETIAVAALFQHLISWHNVNIRSTTITSTEFYKLCQIHWYWNPRDNLNLMGMDFRCR</sequence>
<reference evidence="3" key="2">
    <citation type="journal article" date="2023" name="Proc. Natl. Acad. Sci. U.S.A.">
        <title>A global phylogenomic analysis of the shiitake genus Lentinula.</title>
        <authorList>
            <person name="Sierra-Patev S."/>
            <person name="Min B."/>
            <person name="Naranjo-Ortiz M."/>
            <person name="Looney B."/>
            <person name="Konkel Z."/>
            <person name="Slot J.C."/>
            <person name="Sakamoto Y."/>
            <person name="Steenwyk J.L."/>
            <person name="Rokas A."/>
            <person name="Carro J."/>
            <person name="Camarero S."/>
            <person name="Ferreira P."/>
            <person name="Molpeceres G."/>
            <person name="Ruiz-Duenas F.J."/>
            <person name="Serrano A."/>
            <person name="Henrissat B."/>
            <person name="Drula E."/>
            <person name="Hughes K.W."/>
            <person name="Mata J.L."/>
            <person name="Ishikawa N.K."/>
            <person name="Vargas-Isla R."/>
            <person name="Ushijima S."/>
            <person name="Smith C.A."/>
            <person name="Donoghue J."/>
            <person name="Ahrendt S."/>
            <person name="Andreopoulos W."/>
            <person name="He G."/>
            <person name="LaButti K."/>
            <person name="Lipzen A."/>
            <person name="Ng V."/>
            <person name="Riley R."/>
            <person name="Sandor L."/>
            <person name="Barry K."/>
            <person name="Martinez A.T."/>
            <person name="Xiao Y."/>
            <person name="Gibbons J.G."/>
            <person name="Terashima K."/>
            <person name="Grigoriev I.V."/>
            <person name="Hibbett D."/>
        </authorList>
    </citation>
    <scope>NUCLEOTIDE SEQUENCE</scope>
    <source>
        <strain evidence="3">Sp2 HRB7682 ss15</strain>
    </source>
</reference>
<feature type="compositionally biased region" description="Polar residues" evidence="1">
    <location>
        <begin position="60"/>
        <end position="76"/>
    </location>
</feature>
<evidence type="ECO:0000313" key="3">
    <source>
        <dbReference type="EMBL" id="KAJ4483097.1"/>
    </source>
</evidence>
<dbReference type="CDD" id="cd09917">
    <property type="entry name" value="F-box_SF"/>
    <property type="match status" value="1"/>
</dbReference>
<dbReference type="EMBL" id="JANVFS010000013">
    <property type="protein sequence ID" value="KAJ4483097.1"/>
    <property type="molecule type" value="Genomic_DNA"/>
</dbReference>
<feature type="domain" description="F-box" evidence="2">
    <location>
        <begin position="134"/>
        <end position="179"/>
    </location>
</feature>
<gene>
    <name evidence="3" type="ORF">C8J55DRAFT_559914</name>
</gene>
<dbReference type="Pfam" id="PF12937">
    <property type="entry name" value="F-box-like"/>
    <property type="match status" value="1"/>
</dbReference>
<dbReference type="Gene3D" id="1.20.1280.50">
    <property type="match status" value="1"/>
</dbReference>
<dbReference type="InterPro" id="IPR036047">
    <property type="entry name" value="F-box-like_dom_sf"/>
</dbReference>
<dbReference type="Proteomes" id="UP001150238">
    <property type="component" value="Unassembled WGS sequence"/>
</dbReference>
<name>A0A9W9DSA1_9AGAR</name>
<feature type="compositionally biased region" description="Basic residues" evidence="1">
    <location>
        <begin position="100"/>
        <end position="115"/>
    </location>
</feature>
<feature type="region of interest" description="Disordered" evidence="1">
    <location>
        <begin position="60"/>
        <end position="115"/>
    </location>
</feature>
<reference evidence="3" key="1">
    <citation type="submission" date="2022-08" db="EMBL/GenBank/DDBJ databases">
        <authorList>
            <consortium name="DOE Joint Genome Institute"/>
            <person name="Min B."/>
            <person name="Riley R."/>
            <person name="Sierra-Patev S."/>
            <person name="Naranjo-Ortiz M."/>
            <person name="Looney B."/>
            <person name="Konkel Z."/>
            <person name="Slot J.C."/>
            <person name="Sakamoto Y."/>
            <person name="Steenwyk J.L."/>
            <person name="Rokas A."/>
            <person name="Carro J."/>
            <person name="Camarero S."/>
            <person name="Ferreira P."/>
            <person name="Molpeceres G."/>
            <person name="Ruiz-Duenas F.J."/>
            <person name="Serrano A."/>
            <person name="Henrissat B."/>
            <person name="Drula E."/>
            <person name="Hughes K.W."/>
            <person name="Mata J.L."/>
            <person name="Ishikawa N.K."/>
            <person name="Vargas-Isla R."/>
            <person name="Ushijima S."/>
            <person name="Smith C.A."/>
            <person name="Ahrendt S."/>
            <person name="Andreopoulos W."/>
            <person name="He G."/>
            <person name="Labutti K."/>
            <person name="Lipzen A."/>
            <person name="Ng V."/>
            <person name="Sandor L."/>
            <person name="Barry K."/>
            <person name="Martinez A.T."/>
            <person name="Xiao Y."/>
            <person name="Gibbons J.G."/>
            <person name="Terashima K."/>
            <person name="Hibbett D.S."/>
            <person name="Grigoriev I.V."/>
        </authorList>
    </citation>
    <scope>NUCLEOTIDE SEQUENCE</scope>
    <source>
        <strain evidence="3">Sp2 HRB7682 ss15</strain>
    </source>
</reference>
<accession>A0A9W9DSA1</accession>
<comment type="caution">
    <text evidence="3">The sequence shown here is derived from an EMBL/GenBank/DDBJ whole genome shotgun (WGS) entry which is preliminary data.</text>
</comment>
<dbReference type="InterPro" id="IPR001810">
    <property type="entry name" value="F-box_dom"/>
</dbReference>